<feature type="compositionally biased region" description="Basic and acidic residues" evidence="1">
    <location>
        <begin position="626"/>
        <end position="640"/>
    </location>
</feature>
<feature type="compositionally biased region" description="Polar residues" evidence="1">
    <location>
        <begin position="929"/>
        <end position="944"/>
    </location>
</feature>
<feature type="region of interest" description="Disordered" evidence="1">
    <location>
        <begin position="1382"/>
        <end position="1407"/>
    </location>
</feature>
<feature type="region of interest" description="Disordered" evidence="1">
    <location>
        <begin position="921"/>
        <end position="959"/>
    </location>
</feature>
<feature type="region of interest" description="Disordered" evidence="1">
    <location>
        <begin position="1251"/>
        <end position="1290"/>
    </location>
</feature>
<feature type="compositionally biased region" description="Polar residues" evidence="1">
    <location>
        <begin position="1474"/>
        <end position="1486"/>
    </location>
</feature>
<evidence type="ECO:0000313" key="3">
    <source>
        <dbReference type="Proteomes" id="UP000283509"/>
    </source>
</evidence>
<gene>
    <name evidence="2" type="ORF">C7M84_006483</name>
</gene>
<feature type="region of interest" description="Disordered" evidence="1">
    <location>
        <begin position="983"/>
        <end position="1013"/>
    </location>
</feature>
<feature type="region of interest" description="Disordered" evidence="1">
    <location>
        <begin position="112"/>
        <end position="135"/>
    </location>
</feature>
<organism evidence="2 3">
    <name type="scientific">Penaeus vannamei</name>
    <name type="common">Whiteleg shrimp</name>
    <name type="synonym">Litopenaeus vannamei</name>
    <dbReference type="NCBI Taxonomy" id="6689"/>
    <lineage>
        <taxon>Eukaryota</taxon>
        <taxon>Metazoa</taxon>
        <taxon>Ecdysozoa</taxon>
        <taxon>Arthropoda</taxon>
        <taxon>Crustacea</taxon>
        <taxon>Multicrustacea</taxon>
        <taxon>Malacostraca</taxon>
        <taxon>Eumalacostraca</taxon>
        <taxon>Eucarida</taxon>
        <taxon>Decapoda</taxon>
        <taxon>Dendrobranchiata</taxon>
        <taxon>Penaeoidea</taxon>
        <taxon>Penaeidae</taxon>
        <taxon>Penaeus</taxon>
    </lineage>
</organism>
<keyword evidence="3" id="KW-1185">Reference proteome</keyword>
<feature type="region of interest" description="Disordered" evidence="1">
    <location>
        <begin position="626"/>
        <end position="706"/>
    </location>
</feature>
<accession>A0A423TET1</accession>
<dbReference type="STRING" id="6689.A0A423TET1"/>
<dbReference type="Proteomes" id="UP000283509">
    <property type="component" value="Unassembled WGS sequence"/>
</dbReference>
<feature type="compositionally biased region" description="Polar residues" evidence="1">
    <location>
        <begin position="1382"/>
        <end position="1392"/>
    </location>
</feature>
<feature type="compositionally biased region" description="Basic and acidic residues" evidence="1">
    <location>
        <begin position="1439"/>
        <end position="1450"/>
    </location>
</feature>
<comment type="caution">
    <text evidence="2">The sequence shown here is derived from an EMBL/GenBank/DDBJ whole genome shotgun (WGS) entry which is preliminary data.</text>
</comment>
<feature type="compositionally biased region" description="Low complexity" evidence="1">
    <location>
        <begin position="1490"/>
        <end position="1504"/>
    </location>
</feature>
<protein>
    <submittedName>
        <fullName evidence="2">Uncharacterized protein</fullName>
    </submittedName>
</protein>
<sequence length="1553" mass="172569">MHDSHQGRIGVMRCCLMACSGVSYGWVLGSSAAWIGRWHGALAAVSSCRRLGRRRRLLRRELETEPSRFPPAYPPPAPLNALDFRTPWKPTPRPRWESRIWFDPDFAHNHRWDSSRTPSDGSRFPEDLGDVSRDRSDRVVEDEDSYWDAMQDSAMSTTRTPIQDFWDFFAMSDDRTEGTRATSHAEDLAEPLGSMSLIVTAASLVFIVLSMAGVSARTLPSLADALDNIQAFLFPDGGRKEEIAERVERAVSVYEGDTQTQTADPRISRIIDSVAHELQPVAHRLARQFDPFSQIAISAAMVLAAYVGYTVINPKQEVSIDKKDEDAASTLEHLFLEDADTEEKNVSIASNMEGEQSEHLTETDSQRDDYNKRFSLSDFSSVTAVSTLSDSKRGTLLNWGKQESPSTDLDFAVRPPDIRPHRKNNRFSVKYHAKPDDHHDQNGNTNFYTLSNLNDAFEATETYPQFEFVFPGEINRPDPNERFAQVDDPLSVIDAVSDHTPVAVNMESMNLYSLLTSDKLAVVDSSSRNKTPVPFIYSSNWLNDRQPSTDDERNDYDAINNASQYDTAQHNNDDDPYAAVTLEFHFEDNATQNGNLNTTQPMNPQRIGLFPLDRTPVSVNGSRMEYTDSTKHTVSEKNDAPDAVPSESKQKDVSGPSFFEIITSGYQIPNKGTQNDMKYSVSPDRPTSVDQKTQQAQPSPTPMLTNQVQSHSDYQHVDDITTNYVQSVDDRLHNSTLQYGEAYDPQLFSDEDALMQQSEILNFLLKEIAIGHLKQQIRTTEYPLLQNGNLDYKSQQNLHYRPQQNGFLNHNLQSSFSGYGAQGGMQSHLPQQSEPIVFQNQENAINPLQLEQTNTDSSYQHLNEAVHFQHDRITGSQKQHLNELSGYQEQQDEAIYQQNRYPSSQENKSDIYYQLQITPSGSAGSSSATQVYQSGPNSDTGNYHQETHGVNEMNNPQNEADYTLDDESFEALLEFARRQLAKGEPGQVTPQVTSGHPGLSVFSHTDSRPSRDPVGEFEELPYIPGGGNTAQSLDFAGAVPLDPHGAKYPGNTNQAGVDARPNLLPTSQDDFWNMNNENEYWEGQQDMDSGFSKFDDNENSDMGDGTNTTAGSHSYDELDLLALLLSQKGTLKRPTVAGDTVIVNGQEGTIDNENRNYTQPTAQASVNFLSGNDHKADHKQEYLNRGNNNNKNGEQPYGNAYEWDDQPTINDTQTTNKPLWPNRSKITAITPVPESLVTWVIPQKISTWSTLSDGRVSPVDGEENGTTPLPFSEASVPSTTTSTTTGPPSTIYEYDSASAASAHLTELPSFVRMSYPSVPPSTRTTRRPADLDPTRPRANGKFKNTPSSTLLELQGGDEEGTEIPTTLPGEDLFNQQSSISETSAVTLQSPGNPFTAETPYTPPPLRKQTRYLTTTTEVNSSSKLKPSFTIGFVATESTQHEPTYETHAPEGDTTPPNTSTPLSPYAISHDHYADTTTSQTANTVSEATRRPSTNTATPTTTSSSIGDKEAAKEVMNAVSLVNRFLCRHAVNEKACVLCLEEVGIRNECYSRRP</sequence>
<name>A0A423TET1_PENVA</name>
<feature type="compositionally biased region" description="Polar residues" evidence="1">
    <location>
        <begin position="688"/>
        <end position="706"/>
    </location>
</feature>
<feature type="region of interest" description="Disordered" evidence="1">
    <location>
        <begin position="1439"/>
        <end position="1460"/>
    </location>
</feature>
<proteinExistence type="predicted"/>
<evidence type="ECO:0000313" key="2">
    <source>
        <dbReference type="EMBL" id="ROT74999.1"/>
    </source>
</evidence>
<reference evidence="2 3" key="2">
    <citation type="submission" date="2019-01" db="EMBL/GenBank/DDBJ databases">
        <title>The decoding of complex shrimp genome reveals the adaptation for benthos swimmer, frequently molting mechanism and breeding impact on genome.</title>
        <authorList>
            <person name="Sun Y."/>
            <person name="Gao Y."/>
            <person name="Yu Y."/>
        </authorList>
    </citation>
    <scope>NUCLEOTIDE SEQUENCE [LARGE SCALE GENOMIC DNA]</scope>
    <source>
        <tissue evidence="2">Muscle</tissue>
    </source>
</reference>
<feature type="region of interest" description="Disordered" evidence="1">
    <location>
        <begin position="1474"/>
        <end position="1508"/>
    </location>
</feature>
<evidence type="ECO:0000256" key="1">
    <source>
        <dbReference type="SAM" id="MobiDB-lite"/>
    </source>
</evidence>
<feature type="compositionally biased region" description="Low complexity" evidence="1">
    <location>
        <begin position="1277"/>
        <end position="1290"/>
    </location>
</feature>
<reference evidence="2 3" key="1">
    <citation type="submission" date="2018-04" db="EMBL/GenBank/DDBJ databases">
        <authorList>
            <person name="Zhang X."/>
            <person name="Yuan J."/>
            <person name="Li F."/>
            <person name="Xiang J."/>
        </authorList>
    </citation>
    <scope>NUCLEOTIDE SEQUENCE [LARGE SCALE GENOMIC DNA]</scope>
    <source>
        <tissue evidence="2">Muscle</tissue>
    </source>
</reference>
<feature type="compositionally biased region" description="Polar residues" evidence="1">
    <location>
        <begin position="664"/>
        <end position="677"/>
    </location>
</feature>
<feature type="region of interest" description="Disordered" evidence="1">
    <location>
        <begin position="1315"/>
        <end position="1347"/>
    </location>
</feature>
<feature type="compositionally biased region" description="Basic and acidic residues" evidence="1">
    <location>
        <begin position="123"/>
        <end position="135"/>
    </location>
</feature>
<dbReference type="EMBL" id="QCYY01001823">
    <property type="protein sequence ID" value="ROT74999.1"/>
    <property type="molecule type" value="Genomic_DNA"/>
</dbReference>